<sequence>MKMLFLATLIIVGCIVAGLFLWRWSDHQADRRIGASLAATQPENPAQFDPEMVADLPEPARRYFSFTIRPGTPLYTVAEIEMVGQFSLGTKESPDYMAMRAHQVLAAPEGFVWRMSARNGPMSVSGSDAAADGMSWTRFWLMGLVPVARISGTDDHRRSAFGRYVAEAVFWTPAALLPGPGVVWEQVNETTARVTVTHEGIQQSVDVTVDAEGRPLTVVFPRWSDANPEKTFKLQPFGGSLTQFRDFDGFRLPTHVEAGNQFGTDAYFPFFIADITGITFPSQLASGR</sequence>
<organism evidence="1 2">
    <name type="scientific">Devosia albogilva</name>
    <dbReference type="NCBI Taxonomy" id="429726"/>
    <lineage>
        <taxon>Bacteria</taxon>
        <taxon>Pseudomonadati</taxon>
        <taxon>Pseudomonadota</taxon>
        <taxon>Alphaproteobacteria</taxon>
        <taxon>Hyphomicrobiales</taxon>
        <taxon>Devosiaceae</taxon>
        <taxon>Devosia</taxon>
    </lineage>
</organism>
<dbReference type="InterPro" id="IPR046674">
    <property type="entry name" value="DUF6544"/>
</dbReference>
<keyword evidence="2" id="KW-1185">Reference proteome</keyword>
<evidence type="ECO:0000313" key="2">
    <source>
        <dbReference type="Proteomes" id="UP001597521"/>
    </source>
</evidence>
<evidence type="ECO:0000313" key="1">
    <source>
        <dbReference type="EMBL" id="MFD2648339.1"/>
    </source>
</evidence>
<dbReference type="RefSeq" id="WP_386833490.1">
    <property type="nucleotide sequence ID" value="NZ_JBHUNP010000001.1"/>
</dbReference>
<comment type="caution">
    <text evidence="1">The sequence shown here is derived from an EMBL/GenBank/DDBJ whole genome shotgun (WGS) entry which is preliminary data.</text>
</comment>
<proteinExistence type="predicted"/>
<accession>A0ABW5QM08</accession>
<gene>
    <name evidence="1" type="ORF">ACFSX5_11105</name>
</gene>
<dbReference type="EMBL" id="JBHUNP010000001">
    <property type="protein sequence ID" value="MFD2648339.1"/>
    <property type="molecule type" value="Genomic_DNA"/>
</dbReference>
<dbReference type="Pfam" id="PF20181">
    <property type="entry name" value="DUF6544"/>
    <property type="match status" value="1"/>
</dbReference>
<name>A0ABW5QM08_9HYPH</name>
<reference evidence="2" key="1">
    <citation type="journal article" date="2019" name="Int. J. Syst. Evol. Microbiol.">
        <title>The Global Catalogue of Microorganisms (GCM) 10K type strain sequencing project: providing services to taxonomists for standard genome sequencing and annotation.</title>
        <authorList>
            <consortium name="The Broad Institute Genomics Platform"/>
            <consortium name="The Broad Institute Genome Sequencing Center for Infectious Disease"/>
            <person name="Wu L."/>
            <person name="Ma J."/>
        </authorList>
    </citation>
    <scope>NUCLEOTIDE SEQUENCE [LARGE SCALE GENOMIC DNA]</scope>
    <source>
        <strain evidence="2">CCM 7427</strain>
    </source>
</reference>
<protein>
    <submittedName>
        <fullName evidence="1">DUF6544 family protein</fullName>
    </submittedName>
</protein>
<dbReference type="Proteomes" id="UP001597521">
    <property type="component" value="Unassembled WGS sequence"/>
</dbReference>